<comment type="cofactor">
    <cofactor evidence="1">
        <name>pantetheine 4'-phosphate</name>
        <dbReference type="ChEBI" id="CHEBI:47942"/>
    </cofactor>
</comment>
<dbReference type="PROSITE" id="PS50075">
    <property type="entry name" value="CARRIER"/>
    <property type="match status" value="1"/>
</dbReference>
<dbReference type="Proteomes" id="UP000029644">
    <property type="component" value="Unassembled WGS sequence"/>
</dbReference>
<dbReference type="PANTHER" id="PTHR44845">
    <property type="entry name" value="CARRIER DOMAIN-CONTAINING PROTEIN"/>
    <property type="match status" value="1"/>
</dbReference>
<dbReference type="SUPFAM" id="SSF47336">
    <property type="entry name" value="ACP-like"/>
    <property type="match status" value="1"/>
</dbReference>
<evidence type="ECO:0000313" key="5">
    <source>
        <dbReference type="EMBL" id="GAL64251.1"/>
    </source>
</evidence>
<dbReference type="SMART" id="SM00823">
    <property type="entry name" value="PKS_PP"/>
    <property type="match status" value="1"/>
</dbReference>
<evidence type="ECO:0000313" key="6">
    <source>
        <dbReference type="Proteomes" id="UP000029644"/>
    </source>
</evidence>
<evidence type="ECO:0000259" key="4">
    <source>
        <dbReference type="PROSITE" id="PS50075"/>
    </source>
</evidence>
<evidence type="ECO:0000256" key="3">
    <source>
        <dbReference type="ARBA" id="ARBA00022553"/>
    </source>
</evidence>
<dbReference type="InterPro" id="IPR020806">
    <property type="entry name" value="PKS_PP-bd"/>
</dbReference>
<reference evidence="5 6" key="1">
    <citation type="journal article" date="2014" name="Genome Announc.">
        <title>Draft Genome Sequences of Marine Flavobacterium Algibacter lectus Strains SS8 and NR4.</title>
        <authorList>
            <person name="Takatani N."/>
            <person name="Nakanishi M."/>
            <person name="Meirelles P."/>
            <person name="Mino S."/>
            <person name="Suda W."/>
            <person name="Oshima K."/>
            <person name="Hattori M."/>
            <person name="Ohkuma M."/>
            <person name="Hosokawa M."/>
            <person name="Miyashita K."/>
            <person name="Thompson F.L."/>
            <person name="Niwa A."/>
            <person name="Sawabe T."/>
            <person name="Sawabe T."/>
        </authorList>
    </citation>
    <scope>NUCLEOTIDE SEQUENCE [LARGE SCALE GENOMIC DNA]</scope>
    <source>
        <strain evidence="5 6">JCM 19300</strain>
    </source>
</reference>
<evidence type="ECO:0000256" key="2">
    <source>
        <dbReference type="ARBA" id="ARBA00022450"/>
    </source>
</evidence>
<dbReference type="Gene3D" id="3.30.300.30">
    <property type="match status" value="1"/>
</dbReference>
<dbReference type="OrthoDB" id="1374991at2"/>
<keyword evidence="3" id="KW-0597">Phosphoprotein</keyword>
<evidence type="ECO:0000256" key="1">
    <source>
        <dbReference type="ARBA" id="ARBA00001957"/>
    </source>
</evidence>
<dbReference type="Gene3D" id="1.10.1200.10">
    <property type="entry name" value="ACP-like"/>
    <property type="match status" value="1"/>
</dbReference>
<dbReference type="InterPro" id="IPR045851">
    <property type="entry name" value="AMP-bd_C_sf"/>
</dbReference>
<dbReference type="EMBL" id="BBNQ01000017">
    <property type="protein sequence ID" value="GAL64251.1"/>
    <property type="molecule type" value="Genomic_DNA"/>
</dbReference>
<dbReference type="AlphaFoldDB" id="A0A090VHL9"/>
<dbReference type="InterPro" id="IPR036736">
    <property type="entry name" value="ACP-like_sf"/>
</dbReference>
<dbReference type="SUPFAM" id="SSF56801">
    <property type="entry name" value="Acetyl-CoA synthetase-like"/>
    <property type="match status" value="1"/>
</dbReference>
<accession>A0A090VHL9</accession>
<dbReference type="FunFam" id="1.10.1200.10:FF:000005">
    <property type="entry name" value="Nonribosomal peptide synthetase 1"/>
    <property type="match status" value="1"/>
</dbReference>
<dbReference type="InterPro" id="IPR009081">
    <property type="entry name" value="PP-bd_ACP"/>
</dbReference>
<dbReference type="Pfam" id="PF00550">
    <property type="entry name" value="PP-binding"/>
    <property type="match status" value="1"/>
</dbReference>
<keyword evidence="2" id="KW-0596">Phosphopantetheine</keyword>
<dbReference type="RefSeq" id="WP_152596614.1">
    <property type="nucleotide sequence ID" value="NZ_BBNQ01000017.1"/>
</dbReference>
<proteinExistence type="predicted"/>
<sequence length="180" mass="20944">MIPSIFIWLNEFPITTNGKIDKEKLPQPEYVRPDSAPLFRKPRTKLEKDIASIWSEQLQVPSIGIDDNFFEMGGTSLLTQKVATLMRKRFKLKIPVTKIYQHPTIKEIATYIENDGKTAPSIDYSKVKKNKASTMSLLLVWQEDSPELNQLMSYGMFLKMEKKLHHFLLMRNLIILFQNL</sequence>
<dbReference type="GO" id="GO:0031177">
    <property type="term" value="F:phosphopantetheine binding"/>
    <property type="evidence" value="ECO:0007669"/>
    <property type="project" value="InterPro"/>
</dbReference>
<name>A0A090VHL9_9FLAO</name>
<protein>
    <submittedName>
        <fullName evidence="5">Peptide synthetase</fullName>
    </submittedName>
</protein>
<comment type="caution">
    <text evidence="5">The sequence shown here is derived from an EMBL/GenBank/DDBJ whole genome shotgun (WGS) entry which is preliminary data.</text>
</comment>
<feature type="domain" description="Carrier" evidence="4">
    <location>
        <begin position="41"/>
        <end position="116"/>
    </location>
</feature>
<organism evidence="5 6">
    <name type="scientific">Algibacter lectus</name>
    <dbReference type="NCBI Taxonomy" id="221126"/>
    <lineage>
        <taxon>Bacteria</taxon>
        <taxon>Pseudomonadati</taxon>
        <taxon>Bacteroidota</taxon>
        <taxon>Flavobacteriia</taxon>
        <taxon>Flavobacteriales</taxon>
        <taxon>Flavobacteriaceae</taxon>
        <taxon>Algibacter</taxon>
    </lineage>
</organism>
<dbReference type="PANTHER" id="PTHR44845:SF6">
    <property type="entry name" value="BETA-ALANINE-ACTIVATING ENZYME"/>
    <property type="match status" value="1"/>
</dbReference>
<gene>
    <name evidence="5" type="ORF">JCM19300_877</name>
</gene>